<dbReference type="InterPro" id="IPR006584">
    <property type="entry name" value="Cellulose-bd_IV"/>
</dbReference>
<protein>
    <submittedName>
        <fullName evidence="5">Glycosyl hydrolase</fullName>
    </submittedName>
</protein>
<dbReference type="GO" id="GO:0005975">
    <property type="term" value="P:carbohydrate metabolic process"/>
    <property type="evidence" value="ECO:0007669"/>
    <property type="project" value="UniProtKB-ARBA"/>
</dbReference>
<dbReference type="RefSeq" id="WP_078073719.1">
    <property type="nucleotide sequence ID" value="NZ_CP018047.1"/>
</dbReference>
<proteinExistence type="predicted"/>
<dbReference type="CDD" id="cd04084">
    <property type="entry name" value="CBM6_xylanase-like"/>
    <property type="match status" value="2"/>
</dbReference>
<organism evidence="5 6">
    <name type="scientific">Streptomyces niveus</name>
    <name type="common">Streptomyces spheroides</name>
    <dbReference type="NCBI Taxonomy" id="193462"/>
    <lineage>
        <taxon>Bacteria</taxon>
        <taxon>Bacillati</taxon>
        <taxon>Actinomycetota</taxon>
        <taxon>Actinomycetes</taxon>
        <taxon>Kitasatosporales</taxon>
        <taxon>Streptomycetaceae</taxon>
        <taxon>Streptomyces</taxon>
    </lineage>
</organism>
<dbReference type="InterPro" id="IPR005084">
    <property type="entry name" value="CBM6"/>
</dbReference>
<dbReference type="PROSITE" id="PS51175">
    <property type="entry name" value="CBM6"/>
    <property type="match status" value="2"/>
</dbReference>
<dbReference type="SMART" id="SM00089">
    <property type="entry name" value="PKD"/>
    <property type="match status" value="1"/>
</dbReference>
<dbReference type="PANTHER" id="PTHR19328:SF75">
    <property type="entry name" value="ALDOSE SUGAR DEHYDROGENASE YLII"/>
    <property type="match status" value="1"/>
</dbReference>
<dbReference type="InterPro" id="IPR022409">
    <property type="entry name" value="PKD/Chitinase_dom"/>
</dbReference>
<dbReference type="InterPro" id="IPR013783">
    <property type="entry name" value="Ig-like_fold"/>
</dbReference>
<accession>A0A1U9QML3</accession>
<dbReference type="Pfam" id="PF07995">
    <property type="entry name" value="GSDH"/>
    <property type="match status" value="1"/>
</dbReference>
<dbReference type="SUPFAM" id="SSF49299">
    <property type="entry name" value="PKD domain"/>
    <property type="match status" value="1"/>
</dbReference>
<feature type="domain" description="CBM6" evidence="4">
    <location>
        <begin position="834"/>
        <end position="958"/>
    </location>
</feature>
<dbReference type="Gene3D" id="2.60.40.10">
    <property type="entry name" value="Immunoglobulins"/>
    <property type="match status" value="1"/>
</dbReference>
<evidence type="ECO:0000313" key="5">
    <source>
        <dbReference type="EMBL" id="AQU65223.1"/>
    </source>
</evidence>
<dbReference type="CDD" id="cd00146">
    <property type="entry name" value="PKD"/>
    <property type="match status" value="1"/>
</dbReference>
<dbReference type="InterPro" id="IPR008979">
    <property type="entry name" value="Galactose-bd-like_sf"/>
</dbReference>
<dbReference type="Gene3D" id="2.120.10.30">
    <property type="entry name" value="TolB, C-terminal domain"/>
    <property type="match status" value="1"/>
</dbReference>
<sequence length="959" mass="99411">MSGLSGRPRPRQKWLRWLAVLGLVVGGGAISVPTAAAHPGHPGHEAAPAAPAVIPAGDYQQVQLALGSAELGEAMSLAVLPDRAVVHTARDGTVRYTDAAGNTKSAGKLDVYTHDEEGLQGIAADPNFQTNRYLYLYYSPKLNTPGGDAPVTGSAAAFEPWKGHLNLSRFTLKADNTLDLASEKVVLEVPNDRGQCCHVGGDIDFDAQGNLYLTTGDDTNPFESSGYSPIDERTDRNPQFDAQRSSGNTNDLRGKVLRIKPTAAGGYTVPSGNLFAPGTARTRPEIYAMGFRNPFRMSVDKATGIVYLGDYGPDAGVTNASRGPSGQVEFNRITGPGNYGWPYCTGTNTAAETYSEFTFPSGPSAAKYNCAAPANNSFRNTGLATLPAAKSSWIKYGGDAGSPPEFGGGSESPMGGPVYRYDANLNSGVKFPQSLDGRFFAGEYGRKWIKAIEVKADGTPGVIEAFPWTGTQVMDQAFGPDGALYVLDYGTGGNNQALYRVEYLAGANRNPVAKAAADKVSGPTPLTVAFSSAGSADPEGKALTYSWNFGDGTTSTAANPSHTYTTNGTFRPTLTVRDPEGLTGTASLVVTAGNTAPTVTLQTPKDGQLFSFGDTVPFQVTVSDPEDGTIDCSKVKVTYLLGHDEHRHQITQATGCSGNLNVPADGEHDSAANIYGVFDAEYTDGAGLTTHSARILQPRHRQAEHFGAQSGIQVAAHGNAEGGSTVGFTDNNDWVSFKPYNLSNATRFTARVASGGVGGTLEVRAGSATGTLLSSVAVAPTGGWENFVDVSANVANAPSASTELFLVFKGVTGQGNLFDIDAFTFTTGTSGSSQTVEGESFSSGQGVQVADHAPASGGKTLGYIENGDWAGYASVPTAGTKTFSAQVSSAGAGGTVTIRSGSATGAVLGTVAVPNTGGWETFRGVSTALTGTGSSGALFLTFTGGAGSLFDIDTLTLTK</sequence>
<dbReference type="GO" id="GO:0030246">
    <property type="term" value="F:carbohydrate binding"/>
    <property type="evidence" value="ECO:0007669"/>
    <property type="project" value="InterPro"/>
</dbReference>
<dbReference type="OrthoDB" id="6402258at2"/>
<dbReference type="PROSITE" id="PS50093">
    <property type="entry name" value="PKD"/>
    <property type="match status" value="1"/>
</dbReference>
<dbReference type="EMBL" id="CP018047">
    <property type="protein sequence ID" value="AQU65223.1"/>
    <property type="molecule type" value="Genomic_DNA"/>
</dbReference>
<dbReference type="Proteomes" id="UP000189677">
    <property type="component" value="Chromosome"/>
</dbReference>
<feature type="domain" description="PKD" evidence="3">
    <location>
        <begin position="511"/>
        <end position="592"/>
    </location>
</feature>
<dbReference type="PANTHER" id="PTHR19328">
    <property type="entry name" value="HEDGEHOG-INTERACTING PROTEIN"/>
    <property type="match status" value="1"/>
</dbReference>
<dbReference type="KEGG" id="snw:BBN63_02085"/>
<dbReference type="InterPro" id="IPR011041">
    <property type="entry name" value="Quinoprot_gluc/sorb_DH_b-prop"/>
</dbReference>
<dbReference type="InterPro" id="IPR035986">
    <property type="entry name" value="PKD_dom_sf"/>
</dbReference>
<dbReference type="AlphaFoldDB" id="A0A1U9QML3"/>
<dbReference type="InterPro" id="IPR011042">
    <property type="entry name" value="6-blade_b-propeller_TolB-like"/>
</dbReference>
<keyword evidence="6" id="KW-1185">Reference proteome</keyword>
<evidence type="ECO:0000259" key="4">
    <source>
        <dbReference type="PROSITE" id="PS51175"/>
    </source>
</evidence>
<feature type="domain" description="CBM6" evidence="4">
    <location>
        <begin position="699"/>
        <end position="826"/>
    </location>
</feature>
<dbReference type="Pfam" id="PF18911">
    <property type="entry name" value="PKD_4"/>
    <property type="match status" value="1"/>
</dbReference>
<keyword evidence="5" id="KW-0378">Hydrolase</keyword>
<dbReference type="Gene3D" id="2.60.120.260">
    <property type="entry name" value="Galactose-binding domain-like"/>
    <property type="match status" value="2"/>
</dbReference>
<evidence type="ECO:0000259" key="3">
    <source>
        <dbReference type="PROSITE" id="PS50093"/>
    </source>
</evidence>
<dbReference type="SMART" id="SM00606">
    <property type="entry name" value="CBD_IV"/>
    <property type="match status" value="2"/>
</dbReference>
<gene>
    <name evidence="5" type="ORF">BBN63_02085</name>
</gene>
<keyword evidence="1" id="KW-0732">Signal</keyword>
<reference evidence="5 6" key="1">
    <citation type="submission" date="2016-11" db="EMBL/GenBank/DDBJ databases">
        <title>Complete genome sequence of Streptomyces niveus SCSIO 3406.</title>
        <authorList>
            <person name="Zhu Q."/>
            <person name="Cheng W."/>
            <person name="Song Y."/>
            <person name="Li Q."/>
            <person name="Ju J."/>
        </authorList>
    </citation>
    <scope>NUCLEOTIDE SEQUENCE [LARGE SCALE GENOMIC DNA]</scope>
    <source>
        <strain evidence="5 6">SCSIO 3406</strain>
    </source>
</reference>
<dbReference type="GO" id="GO:0016787">
    <property type="term" value="F:hydrolase activity"/>
    <property type="evidence" value="ECO:0007669"/>
    <property type="project" value="UniProtKB-KW"/>
</dbReference>
<feature type="region of interest" description="Disordered" evidence="2">
    <location>
        <begin position="227"/>
        <end position="251"/>
    </location>
</feature>
<evidence type="ECO:0000313" key="6">
    <source>
        <dbReference type="Proteomes" id="UP000189677"/>
    </source>
</evidence>
<dbReference type="Pfam" id="PF03422">
    <property type="entry name" value="CBM_6"/>
    <property type="match status" value="2"/>
</dbReference>
<dbReference type="SUPFAM" id="SSF50952">
    <property type="entry name" value="Soluble quinoprotein glucose dehydrogenase"/>
    <property type="match status" value="1"/>
</dbReference>
<evidence type="ECO:0000256" key="2">
    <source>
        <dbReference type="SAM" id="MobiDB-lite"/>
    </source>
</evidence>
<dbReference type="SUPFAM" id="SSF49785">
    <property type="entry name" value="Galactose-binding domain-like"/>
    <property type="match status" value="2"/>
</dbReference>
<evidence type="ECO:0000256" key="1">
    <source>
        <dbReference type="ARBA" id="ARBA00022729"/>
    </source>
</evidence>
<dbReference type="InterPro" id="IPR012938">
    <property type="entry name" value="Glc/Sorbosone_DH"/>
</dbReference>
<dbReference type="InterPro" id="IPR000601">
    <property type="entry name" value="PKD_dom"/>
</dbReference>
<feature type="compositionally biased region" description="Polar residues" evidence="2">
    <location>
        <begin position="240"/>
        <end position="251"/>
    </location>
</feature>
<name>A0A1U9QML3_STRNV</name>